<dbReference type="EMBL" id="PVNL01000114">
    <property type="protein sequence ID" value="PRQ02036.1"/>
    <property type="molecule type" value="Genomic_DNA"/>
</dbReference>
<organism evidence="1 2">
    <name type="scientific">Enhygromyxa salina</name>
    <dbReference type="NCBI Taxonomy" id="215803"/>
    <lineage>
        <taxon>Bacteria</taxon>
        <taxon>Pseudomonadati</taxon>
        <taxon>Myxococcota</taxon>
        <taxon>Polyangia</taxon>
        <taxon>Nannocystales</taxon>
        <taxon>Nannocystaceae</taxon>
        <taxon>Enhygromyxa</taxon>
    </lineage>
</organism>
<reference evidence="1 2" key="1">
    <citation type="submission" date="2018-03" db="EMBL/GenBank/DDBJ databases">
        <title>Draft Genome Sequences of the Obligatory Marine Myxobacteria Enhygromyxa salina SWB007.</title>
        <authorList>
            <person name="Poehlein A."/>
            <person name="Moghaddam J.A."/>
            <person name="Harms H."/>
            <person name="Alanjari M."/>
            <person name="Koenig G.M."/>
            <person name="Daniel R."/>
            <person name="Schaeberle T.F."/>
        </authorList>
    </citation>
    <scope>NUCLEOTIDE SEQUENCE [LARGE SCALE GENOMIC DNA]</scope>
    <source>
        <strain evidence="1 2">SWB007</strain>
    </source>
</reference>
<comment type="caution">
    <text evidence="1">The sequence shown here is derived from an EMBL/GenBank/DDBJ whole genome shotgun (WGS) entry which is preliminary data.</text>
</comment>
<gene>
    <name evidence="1" type="ORF">ENSA7_56090</name>
</gene>
<evidence type="ECO:0000313" key="1">
    <source>
        <dbReference type="EMBL" id="PRQ02036.1"/>
    </source>
</evidence>
<dbReference type="Proteomes" id="UP000238823">
    <property type="component" value="Unassembled WGS sequence"/>
</dbReference>
<proteinExistence type="predicted"/>
<dbReference type="AlphaFoldDB" id="A0A2S9YAJ4"/>
<evidence type="ECO:0000313" key="2">
    <source>
        <dbReference type="Proteomes" id="UP000238823"/>
    </source>
</evidence>
<accession>A0A2S9YAJ4</accession>
<protein>
    <submittedName>
        <fullName evidence="1">Uncharacterized protein</fullName>
    </submittedName>
</protein>
<sequence>MAKLYGRPLNYFADEGQDYDNLSVLHRAVKDLSDNDRKQVLQFAEFLRKKGQGAE</sequence>
<name>A0A2S9YAJ4_9BACT</name>